<reference evidence="4 5" key="1">
    <citation type="submission" date="2020-09" db="EMBL/GenBank/DDBJ databases">
        <title>Sinomicrobium weinanense sp. nov., a halophilic bacteria isolated from saline-alkali soil.</title>
        <authorList>
            <person name="Wu P."/>
            <person name="Ren H."/>
            <person name="Mei Y."/>
            <person name="Liang Y."/>
            <person name="Chen Z."/>
        </authorList>
    </citation>
    <scope>NUCLEOTIDE SEQUENCE [LARGE SCALE GENOMIC DNA]</scope>
    <source>
        <strain evidence="4 5">FJxs</strain>
    </source>
</reference>
<gene>
    <name evidence="4" type="ORF">IBL28_19705</name>
</gene>
<feature type="chain" id="PRO_5037495369" evidence="1">
    <location>
        <begin position="20"/>
        <end position="514"/>
    </location>
</feature>
<dbReference type="InterPro" id="IPR011050">
    <property type="entry name" value="Pectin_lyase_fold/virulence"/>
</dbReference>
<dbReference type="InterPro" id="IPR032532">
    <property type="entry name" value="DUF4955"/>
</dbReference>
<name>A0A926Q5P5_9FLAO</name>
<proteinExistence type="predicted"/>
<evidence type="ECO:0000259" key="3">
    <source>
        <dbReference type="Pfam" id="PF16315"/>
    </source>
</evidence>
<dbReference type="AlphaFoldDB" id="A0A926Q5P5"/>
<evidence type="ECO:0000313" key="5">
    <source>
        <dbReference type="Proteomes" id="UP000653730"/>
    </source>
</evidence>
<dbReference type="Proteomes" id="UP000653730">
    <property type="component" value="Unassembled WGS sequence"/>
</dbReference>
<protein>
    <submittedName>
        <fullName evidence="4">DUF4955 domain-containing protein</fullName>
    </submittedName>
</protein>
<comment type="caution">
    <text evidence="4">The sequence shown here is derived from an EMBL/GenBank/DDBJ whole genome shotgun (WGS) entry which is preliminary data.</text>
</comment>
<evidence type="ECO:0000259" key="2">
    <source>
        <dbReference type="Pfam" id="PF12708"/>
    </source>
</evidence>
<evidence type="ECO:0000256" key="1">
    <source>
        <dbReference type="SAM" id="SignalP"/>
    </source>
</evidence>
<feature type="domain" description="Rhamnogalacturonase A/B/Epimerase-like pectate lyase" evidence="2">
    <location>
        <begin position="65"/>
        <end position="134"/>
    </location>
</feature>
<keyword evidence="1" id="KW-0732">Signal</keyword>
<dbReference type="EMBL" id="JACVDC010000095">
    <property type="protein sequence ID" value="MBC9798205.1"/>
    <property type="molecule type" value="Genomic_DNA"/>
</dbReference>
<accession>A0A926Q5P5</accession>
<keyword evidence="5" id="KW-1185">Reference proteome</keyword>
<dbReference type="Pfam" id="PF12708">
    <property type="entry name" value="Pect-lyase_RHGA_epim"/>
    <property type="match status" value="1"/>
</dbReference>
<dbReference type="InterPro" id="IPR024535">
    <property type="entry name" value="RHGA/B-epi-like_pectate_lyase"/>
</dbReference>
<evidence type="ECO:0000313" key="4">
    <source>
        <dbReference type="EMBL" id="MBC9798205.1"/>
    </source>
</evidence>
<dbReference type="RefSeq" id="WP_187967327.1">
    <property type="nucleotide sequence ID" value="NZ_JACVDC010000095.1"/>
</dbReference>
<dbReference type="InterPro" id="IPR012334">
    <property type="entry name" value="Pectin_lyas_fold"/>
</dbReference>
<organism evidence="4 5">
    <name type="scientific">Sinomicrobium weinanense</name>
    <dbReference type="NCBI Taxonomy" id="2842200"/>
    <lineage>
        <taxon>Bacteria</taxon>
        <taxon>Pseudomonadati</taxon>
        <taxon>Bacteroidota</taxon>
        <taxon>Flavobacteriia</taxon>
        <taxon>Flavobacteriales</taxon>
        <taxon>Flavobacteriaceae</taxon>
        <taxon>Sinomicrobium</taxon>
    </lineage>
</organism>
<feature type="domain" description="DUF4955" evidence="3">
    <location>
        <begin position="367"/>
        <end position="506"/>
    </location>
</feature>
<dbReference type="SUPFAM" id="SSF51126">
    <property type="entry name" value="Pectin lyase-like"/>
    <property type="match status" value="1"/>
</dbReference>
<feature type="signal peptide" evidence="1">
    <location>
        <begin position="1"/>
        <end position="19"/>
    </location>
</feature>
<dbReference type="Gene3D" id="2.160.20.10">
    <property type="entry name" value="Single-stranded right-handed beta-helix, Pectin lyase-like"/>
    <property type="match status" value="2"/>
</dbReference>
<dbReference type="Pfam" id="PF16315">
    <property type="entry name" value="DUF4955"/>
    <property type="match status" value="1"/>
</dbReference>
<sequence length="514" mass="58073">MKTIFKNALLLLSILPVYGQSVAPLWEDYVKAKQEGKTTYLPDFSFAGYRFSEEEIPDVSGWKHFNVTDYGAVPDDEGYDDEAIQKAVNAAEANYGGGVVYFPPGRYKIAPDRDRNKGIRISKSNIVLKGSGVGAGGTEIFQDSMRIGKRQFHFRPDLREEAKLTVITGNVPRETFWVQVADASVLKKGQNVVIRHQSEQFTRMYFDSLKLVPEWTRLFGEKGGMNIAEIHTIEKIEGNRVRFKNPLHFDLKTIPGTDFELYSHTSIKQCGIEDILFSGNWNSYPEEFKHHKDGIHDSGWCAVSMEYVEDSWVRNCIFRDINEGIFMRAAYKTTVQNVTFSGKKGHSTVHARGGYGVLIKHCNFNAGTHHGPGTGYGGVGTVVTQCSMQTDQNIDSHSGQPYATLFDDVQGGIFKNIGGPHPGFPHHGKYLVFWNFRHSSTFDFHYKFWNTEKRKNHTFARPVFVGFRADRKIIIEDEGLNQLPGKTVSPVSLFEAQLNFRLQNTPGDKKPYGQ</sequence>